<accession>A0A0J7XY66</accession>
<evidence type="ECO:0000256" key="2">
    <source>
        <dbReference type="ARBA" id="ARBA00022827"/>
    </source>
</evidence>
<evidence type="ECO:0000256" key="3">
    <source>
        <dbReference type="ARBA" id="ARBA00023002"/>
    </source>
</evidence>
<dbReference type="PANTHER" id="PTHR46972:SF1">
    <property type="entry name" value="FAD DEPENDENT OXIDOREDUCTASE DOMAIN-CONTAINING PROTEIN"/>
    <property type="match status" value="1"/>
</dbReference>
<dbReference type="AlphaFoldDB" id="A0A0J7XY66"/>
<dbReference type="Proteomes" id="UP000052268">
    <property type="component" value="Unassembled WGS sequence"/>
</dbReference>
<reference evidence="5 6" key="1">
    <citation type="journal article" date="2015" name="G3 (Bethesda)">
        <title>Insights into Ongoing Evolution of the Hexachlorocyclohexane Catabolic Pathway from Comparative Genomics of Ten Sphingomonadaceae Strains.</title>
        <authorList>
            <person name="Pearce S.L."/>
            <person name="Oakeshott J.G."/>
            <person name="Pandey G."/>
        </authorList>
    </citation>
    <scope>NUCLEOTIDE SEQUENCE [LARGE SCALE GENOMIC DNA]</scope>
    <source>
        <strain evidence="5 6">LL02</strain>
    </source>
</reference>
<evidence type="ECO:0000256" key="1">
    <source>
        <dbReference type="ARBA" id="ARBA00022630"/>
    </source>
</evidence>
<keyword evidence="1" id="KW-0285">Flavoprotein</keyword>
<keyword evidence="6" id="KW-1185">Reference proteome</keyword>
<keyword evidence="4" id="KW-0503">Monooxygenase</keyword>
<evidence type="ECO:0008006" key="7">
    <source>
        <dbReference type="Google" id="ProtNLM"/>
    </source>
</evidence>
<evidence type="ECO:0000313" key="5">
    <source>
        <dbReference type="EMBL" id="KMS56606.1"/>
    </source>
</evidence>
<dbReference type="InterPro" id="IPR036188">
    <property type="entry name" value="FAD/NAD-bd_sf"/>
</dbReference>
<organism evidence="5 6">
    <name type="scientific">Novosphingobium barchaimii LL02</name>
    <dbReference type="NCBI Taxonomy" id="1114963"/>
    <lineage>
        <taxon>Bacteria</taxon>
        <taxon>Pseudomonadati</taxon>
        <taxon>Pseudomonadota</taxon>
        <taxon>Alphaproteobacteria</taxon>
        <taxon>Sphingomonadales</taxon>
        <taxon>Sphingomonadaceae</taxon>
        <taxon>Novosphingobium</taxon>
    </lineage>
</organism>
<evidence type="ECO:0000256" key="4">
    <source>
        <dbReference type="ARBA" id="ARBA00023033"/>
    </source>
</evidence>
<comment type="caution">
    <text evidence="5">The sequence shown here is derived from an EMBL/GenBank/DDBJ whole genome shotgun (WGS) entry which is preliminary data.</text>
</comment>
<dbReference type="SUPFAM" id="SSF51905">
    <property type="entry name" value="FAD/NAD(P)-binding domain"/>
    <property type="match status" value="1"/>
</dbReference>
<dbReference type="RefSeq" id="WP_059150904.1">
    <property type="nucleotide sequence ID" value="NZ_KQ130453.1"/>
</dbReference>
<keyword evidence="2" id="KW-0274">FAD</keyword>
<name>A0A0J7XY66_9SPHN</name>
<keyword evidence="3" id="KW-0560">Oxidoreductase</keyword>
<dbReference type="Pfam" id="PF13450">
    <property type="entry name" value="NAD_binding_8"/>
    <property type="match status" value="1"/>
</dbReference>
<sequence length="59" mass="6100">MNHTPGMIGGGLGGLMLARALHGHGIALTIFEAEAFPSARTQGGLLDIHEHRVASVNVV</sequence>
<evidence type="ECO:0000313" key="6">
    <source>
        <dbReference type="Proteomes" id="UP000052268"/>
    </source>
</evidence>
<dbReference type="EMBL" id="JACU01000004">
    <property type="protein sequence ID" value="KMS56606.1"/>
    <property type="molecule type" value="Genomic_DNA"/>
</dbReference>
<gene>
    <name evidence="5" type="ORF">V474_13665</name>
</gene>
<dbReference type="PATRIC" id="fig|1114963.3.peg.1540"/>
<dbReference type="Gene3D" id="3.50.50.60">
    <property type="entry name" value="FAD/NAD(P)-binding domain"/>
    <property type="match status" value="1"/>
</dbReference>
<proteinExistence type="predicted"/>
<dbReference type="PANTHER" id="PTHR46972">
    <property type="entry name" value="MONOOXYGENASE ASQM-RELATED"/>
    <property type="match status" value="1"/>
</dbReference>
<protein>
    <recommendedName>
        <fullName evidence="7">FAD-binding domain-containing protein</fullName>
    </recommendedName>
</protein>
<dbReference type="GO" id="GO:0004497">
    <property type="term" value="F:monooxygenase activity"/>
    <property type="evidence" value="ECO:0007669"/>
    <property type="project" value="UniProtKB-KW"/>
</dbReference>